<dbReference type="STRING" id="1173061.A0A0J9X8B3"/>
<evidence type="ECO:0000256" key="2">
    <source>
        <dbReference type="ARBA" id="ARBA00022741"/>
    </source>
</evidence>
<keyword evidence="4" id="KW-0067">ATP-binding</keyword>
<comment type="subcellular location">
    <subcellularLocation>
        <location evidence="1">Nucleus</location>
    </subcellularLocation>
</comment>
<evidence type="ECO:0000256" key="5">
    <source>
        <dbReference type="ARBA" id="ARBA00023204"/>
    </source>
</evidence>
<dbReference type="SUPFAM" id="SSF52540">
    <property type="entry name" value="P-loop containing nucleoside triphosphate hydrolases"/>
    <property type="match status" value="1"/>
</dbReference>
<dbReference type="GO" id="GO:0033063">
    <property type="term" value="C:Rad51B-Rad51C-Rad51D-XRCC2 complex"/>
    <property type="evidence" value="ECO:0007669"/>
    <property type="project" value="TreeGrafter"/>
</dbReference>
<dbReference type="GO" id="GO:0033065">
    <property type="term" value="C:Rad51C-XRCC3 complex"/>
    <property type="evidence" value="ECO:0007669"/>
    <property type="project" value="TreeGrafter"/>
</dbReference>
<protein>
    <submittedName>
        <fullName evidence="8">Uncharacterized protein</fullName>
    </submittedName>
</protein>
<keyword evidence="3" id="KW-0227">DNA damage</keyword>
<evidence type="ECO:0000313" key="8">
    <source>
        <dbReference type="EMBL" id="CDO53427.1"/>
    </source>
</evidence>
<dbReference type="EMBL" id="CCBN010000005">
    <property type="protein sequence ID" value="CDO53427.1"/>
    <property type="molecule type" value="Genomic_DNA"/>
</dbReference>
<reference evidence="8" key="1">
    <citation type="submission" date="2014-03" db="EMBL/GenBank/DDBJ databases">
        <authorList>
            <person name="Casaregola S."/>
        </authorList>
    </citation>
    <scope>NUCLEOTIDE SEQUENCE [LARGE SCALE GENOMIC DNA]</scope>
    <source>
        <strain evidence="8">CLIB 918</strain>
    </source>
</reference>
<dbReference type="GO" id="GO:0007131">
    <property type="term" value="P:reciprocal meiotic recombination"/>
    <property type="evidence" value="ECO:0007669"/>
    <property type="project" value="TreeGrafter"/>
</dbReference>
<feature type="compositionally biased region" description="Basic and acidic residues" evidence="7">
    <location>
        <begin position="431"/>
        <end position="441"/>
    </location>
</feature>
<feature type="compositionally biased region" description="Polar residues" evidence="7">
    <location>
        <begin position="416"/>
        <end position="430"/>
    </location>
</feature>
<feature type="region of interest" description="Disordered" evidence="7">
    <location>
        <begin position="21"/>
        <end position="45"/>
    </location>
</feature>
<feature type="region of interest" description="Disordered" evidence="7">
    <location>
        <begin position="368"/>
        <end position="387"/>
    </location>
</feature>
<evidence type="ECO:0000256" key="4">
    <source>
        <dbReference type="ARBA" id="ARBA00022840"/>
    </source>
</evidence>
<keyword evidence="6" id="KW-0539">Nucleus</keyword>
<dbReference type="OrthoDB" id="5957327at2759"/>
<feature type="compositionally biased region" description="Polar residues" evidence="7">
    <location>
        <begin position="511"/>
        <end position="525"/>
    </location>
</feature>
<feature type="region of interest" description="Disordered" evidence="7">
    <location>
        <begin position="401"/>
        <end position="466"/>
    </location>
</feature>
<evidence type="ECO:0000256" key="7">
    <source>
        <dbReference type="SAM" id="MobiDB-lite"/>
    </source>
</evidence>
<feature type="compositionally biased region" description="Low complexity" evidence="7">
    <location>
        <begin position="319"/>
        <end position="330"/>
    </location>
</feature>
<evidence type="ECO:0000256" key="3">
    <source>
        <dbReference type="ARBA" id="ARBA00022763"/>
    </source>
</evidence>
<comment type="caution">
    <text evidence="8">The sequence shown here is derived from an EMBL/GenBank/DDBJ whole genome shotgun (WGS) entry which is preliminary data.</text>
</comment>
<dbReference type="GO" id="GO:0005657">
    <property type="term" value="C:replication fork"/>
    <property type="evidence" value="ECO:0007669"/>
    <property type="project" value="TreeGrafter"/>
</dbReference>
<evidence type="ECO:0000256" key="1">
    <source>
        <dbReference type="ARBA" id="ARBA00004123"/>
    </source>
</evidence>
<keyword evidence="2" id="KW-0547">Nucleotide-binding</keyword>
<feature type="compositionally biased region" description="Polar residues" evidence="7">
    <location>
        <begin position="631"/>
        <end position="641"/>
    </location>
</feature>
<dbReference type="GO" id="GO:0000707">
    <property type="term" value="P:meiotic DNA recombinase assembly"/>
    <property type="evidence" value="ECO:0007669"/>
    <property type="project" value="TreeGrafter"/>
</dbReference>
<dbReference type="InterPro" id="IPR052093">
    <property type="entry name" value="HR_Repair_Mediator"/>
</dbReference>
<accession>A0A0J9X8B3</accession>
<dbReference type="PANTHER" id="PTHR46239">
    <property type="entry name" value="DNA REPAIR PROTEIN RAD51 HOMOLOG 3 RAD51C"/>
    <property type="match status" value="1"/>
</dbReference>
<dbReference type="Gene3D" id="3.40.50.300">
    <property type="entry name" value="P-loop containing nucleotide triphosphate hydrolases"/>
    <property type="match status" value="1"/>
</dbReference>
<feature type="compositionally biased region" description="Low complexity" evidence="7">
    <location>
        <begin position="116"/>
        <end position="132"/>
    </location>
</feature>
<feature type="region of interest" description="Disordered" evidence="7">
    <location>
        <begin position="511"/>
        <end position="641"/>
    </location>
</feature>
<organism evidence="8 9">
    <name type="scientific">Geotrichum candidum</name>
    <name type="common">Oospora lactis</name>
    <name type="synonym">Dipodascus geotrichum</name>
    <dbReference type="NCBI Taxonomy" id="1173061"/>
    <lineage>
        <taxon>Eukaryota</taxon>
        <taxon>Fungi</taxon>
        <taxon>Dikarya</taxon>
        <taxon>Ascomycota</taxon>
        <taxon>Saccharomycotina</taxon>
        <taxon>Dipodascomycetes</taxon>
        <taxon>Dipodascales</taxon>
        <taxon>Dipodascaceae</taxon>
        <taxon>Geotrichum</taxon>
    </lineage>
</organism>
<feature type="compositionally biased region" description="Polar residues" evidence="7">
    <location>
        <begin position="558"/>
        <end position="567"/>
    </location>
</feature>
<dbReference type="GO" id="GO:0000400">
    <property type="term" value="F:four-way junction DNA binding"/>
    <property type="evidence" value="ECO:0007669"/>
    <property type="project" value="TreeGrafter"/>
</dbReference>
<evidence type="ECO:0000256" key="6">
    <source>
        <dbReference type="ARBA" id="ARBA00023242"/>
    </source>
</evidence>
<feature type="region of interest" description="Disordered" evidence="7">
    <location>
        <begin position="315"/>
        <end position="340"/>
    </location>
</feature>
<feature type="compositionally biased region" description="Low complexity" evidence="7">
    <location>
        <begin position="592"/>
        <end position="605"/>
    </location>
</feature>
<name>A0A0J9X8B3_GEOCN</name>
<dbReference type="GO" id="GO:0005524">
    <property type="term" value="F:ATP binding"/>
    <property type="evidence" value="ECO:0007669"/>
    <property type="project" value="UniProtKB-KW"/>
</dbReference>
<feature type="compositionally biased region" description="Low complexity" evidence="7">
    <location>
        <begin position="442"/>
        <end position="455"/>
    </location>
</feature>
<gene>
    <name evidence="8" type="ORF">BN980_GECA05s01605g</name>
</gene>
<dbReference type="Proteomes" id="UP000242525">
    <property type="component" value="Unassembled WGS sequence"/>
</dbReference>
<keyword evidence="5" id="KW-0234">DNA repair</keyword>
<keyword evidence="9" id="KW-1185">Reference proteome</keyword>
<evidence type="ECO:0000313" key="9">
    <source>
        <dbReference type="Proteomes" id="UP000242525"/>
    </source>
</evidence>
<feature type="region of interest" description="Disordered" evidence="7">
    <location>
        <begin position="102"/>
        <end position="133"/>
    </location>
</feature>
<dbReference type="PANTHER" id="PTHR46239:SF1">
    <property type="entry name" value="DNA REPAIR PROTEIN RAD51 HOMOLOG 3"/>
    <property type="match status" value="1"/>
</dbReference>
<dbReference type="GO" id="GO:0008821">
    <property type="term" value="F:crossover junction DNA endonuclease activity"/>
    <property type="evidence" value="ECO:0007669"/>
    <property type="project" value="TreeGrafter"/>
</dbReference>
<dbReference type="AlphaFoldDB" id="A0A0J9X8B3"/>
<sequence>MQYSQNSITLSQAILELHSSASQPPSSYHASSNSGSQPAPIQTHSPAVNGLFSVRHGTIHEICGAPGSGKTGIALDLTSQCLTAGHRVLWLTTRGRAASLPLGQLHDAKDLPATPQRQGSQKEGQQQPGQRRLNAPERTWRQLGHMSIDGVSQLLVIFTHWWKHNLHISQGTRLVVIDDFGHLMRGVPVRMAARVLVEMKRAAQEYGFAVVVLSRLLAQWSVTGRRMMLVPGLPALNGVLDGRIALCHDGGHGPNRVAARVHTGSGPDQAVLEVVRRVQFAVMADRVVDAVEKRDNDSSDDDLLDAYPSKRVRITNRLNNSSSTKNKTSNAVDSDDDGFSDIDFDDLVEAEKKDEVKKKSLLRIGDKAIKPDNSNSSDADAKPKLPLQGFMTSGELMQSMVEQGDLSSSHDDKLNGPTSEDSENGSTSPIRQEEATAHEAHVSLASPVPVASSPANPTTTTGFEDCASASDGKIMADSAKSTATSNVVDIESSPLSGNIGNDLTPIVEVSSPESTATDNALNKTHSPVPLNDSVEPLISNSSITGNGGMNSPPLRSTAIVNVSSQDTEPAVESSNTSTSLPPPPPSFAVDISSPESATSAGSSPTKPLVEVPDSQDFGSDEIKLPDEFVPPNSTNVSSQTL</sequence>
<proteinExistence type="predicted"/>
<dbReference type="InterPro" id="IPR027417">
    <property type="entry name" value="P-loop_NTPase"/>
</dbReference>